<dbReference type="Pfam" id="PF16953">
    <property type="entry name" value="PRORP"/>
    <property type="match status" value="1"/>
</dbReference>
<keyword evidence="7" id="KW-0540">Nuclease</keyword>
<evidence type="ECO:0000256" key="3">
    <source>
        <dbReference type="ARBA" id="ARBA00004173"/>
    </source>
</evidence>
<comment type="subcellular location">
    <subcellularLocation>
        <location evidence="3">Mitochondrion</location>
    </subcellularLocation>
</comment>
<evidence type="ECO:0000256" key="4">
    <source>
        <dbReference type="ARBA" id="ARBA00007626"/>
    </source>
</evidence>
<accession>A0A7E5VR76</accession>
<dbReference type="CTD" id="31568"/>
<dbReference type="InterPro" id="IPR011990">
    <property type="entry name" value="TPR-like_helical_dom_sf"/>
</dbReference>
<dbReference type="GO" id="GO:0097745">
    <property type="term" value="P:mitochondrial tRNA 5'-end processing"/>
    <property type="evidence" value="ECO:0007669"/>
    <property type="project" value="TreeGrafter"/>
</dbReference>
<evidence type="ECO:0000259" key="16">
    <source>
        <dbReference type="Pfam" id="PF16953"/>
    </source>
</evidence>
<keyword evidence="6" id="KW-0819">tRNA processing</keyword>
<keyword evidence="9" id="KW-0378">Hydrolase</keyword>
<gene>
    <name evidence="18" type="primary">LOC113495851</name>
</gene>
<dbReference type="OrthoDB" id="46913at2759"/>
<dbReference type="GO" id="GO:0030678">
    <property type="term" value="C:mitochondrial ribonuclease P complex"/>
    <property type="evidence" value="ECO:0007669"/>
    <property type="project" value="TreeGrafter"/>
</dbReference>
<evidence type="ECO:0000313" key="17">
    <source>
        <dbReference type="Proteomes" id="UP000322000"/>
    </source>
</evidence>
<organism evidence="17 18">
    <name type="scientific">Trichoplusia ni</name>
    <name type="common">Cabbage looper</name>
    <dbReference type="NCBI Taxonomy" id="7111"/>
    <lineage>
        <taxon>Eukaryota</taxon>
        <taxon>Metazoa</taxon>
        <taxon>Ecdysozoa</taxon>
        <taxon>Arthropoda</taxon>
        <taxon>Hexapoda</taxon>
        <taxon>Insecta</taxon>
        <taxon>Pterygota</taxon>
        <taxon>Neoptera</taxon>
        <taxon>Endopterygota</taxon>
        <taxon>Lepidoptera</taxon>
        <taxon>Glossata</taxon>
        <taxon>Ditrysia</taxon>
        <taxon>Noctuoidea</taxon>
        <taxon>Noctuidae</taxon>
        <taxon>Plusiinae</taxon>
        <taxon>Trichoplusia</taxon>
    </lineage>
</organism>
<evidence type="ECO:0000313" key="18">
    <source>
        <dbReference type="RefSeq" id="XP_026730646.1"/>
    </source>
</evidence>
<evidence type="ECO:0000256" key="1">
    <source>
        <dbReference type="ARBA" id="ARBA00000928"/>
    </source>
</evidence>
<proteinExistence type="inferred from homology"/>
<dbReference type="GO" id="GO:0004526">
    <property type="term" value="F:ribonuclease P activity"/>
    <property type="evidence" value="ECO:0007669"/>
    <property type="project" value="UniProtKB-EC"/>
</dbReference>
<dbReference type="PANTHER" id="PTHR13547">
    <property type="match status" value="1"/>
</dbReference>
<dbReference type="FunCoup" id="A0A7E5VR76">
    <property type="interactions" value="1403"/>
</dbReference>
<keyword evidence="17" id="KW-1185">Reference proteome</keyword>
<dbReference type="InterPro" id="IPR033495">
    <property type="entry name" value="MRPP3_PIN_dom"/>
</dbReference>
<evidence type="ECO:0000256" key="10">
    <source>
        <dbReference type="ARBA" id="ARBA00022833"/>
    </source>
</evidence>
<evidence type="ECO:0000256" key="12">
    <source>
        <dbReference type="ARBA" id="ARBA00022946"/>
    </source>
</evidence>
<dbReference type="Gene3D" id="3.40.50.11980">
    <property type="match status" value="1"/>
</dbReference>
<keyword evidence="11" id="KW-0460">Magnesium</keyword>
<evidence type="ECO:0000256" key="7">
    <source>
        <dbReference type="ARBA" id="ARBA00022722"/>
    </source>
</evidence>
<dbReference type="InterPro" id="IPR031595">
    <property type="entry name" value="PRORP_C"/>
</dbReference>
<evidence type="ECO:0000256" key="8">
    <source>
        <dbReference type="ARBA" id="ARBA00022723"/>
    </source>
</evidence>
<keyword evidence="8" id="KW-0479">Metal-binding</keyword>
<dbReference type="AlphaFoldDB" id="A0A7E5VR76"/>
<reference evidence="18" key="1">
    <citation type="submission" date="2025-08" db="UniProtKB">
        <authorList>
            <consortium name="RefSeq"/>
        </authorList>
    </citation>
    <scope>IDENTIFICATION</scope>
</reference>
<dbReference type="Gene3D" id="1.25.40.10">
    <property type="entry name" value="Tetratricopeptide repeat domain"/>
    <property type="match status" value="1"/>
</dbReference>
<evidence type="ECO:0000256" key="6">
    <source>
        <dbReference type="ARBA" id="ARBA00022694"/>
    </source>
</evidence>
<dbReference type="GO" id="GO:0046872">
    <property type="term" value="F:metal ion binding"/>
    <property type="evidence" value="ECO:0007669"/>
    <property type="project" value="UniProtKB-KW"/>
</dbReference>
<evidence type="ECO:0000256" key="9">
    <source>
        <dbReference type="ARBA" id="ARBA00022801"/>
    </source>
</evidence>
<dbReference type="KEGG" id="tnl:113495851"/>
<evidence type="ECO:0000256" key="13">
    <source>
        <dbReference type="ARBA" id="ARBA00023128"/>
    </source>
</evidence>
<evidence type="ECO:0000256" key="11">
    <source>
        <dbReference type="ARBA" id="ARBA00022842"/>
    </source>
</evidence>
<dbReference type="GeneID" id="113495851"/>
<dbReference type="RefSeq" id="XP_026730646.1">
    <property type="nucleotide sequence ID" value="XM_026874845.1"/>
</dbReference>
<dbReference type="Proteomes" id="UP000322000">
    <property type="component" value="Chromosome 7"/>
</dbReference>
<keyword evidence="13" id="KW-0496">Mitochondrion</keyword>
<keyword evidence="12" id="KW-0809">Transit peptide</keyword>
<dbReference type="InParanoid" id="A0A7E5VR76"/>
<dbReference type="GO" id="GO:0001682">
    <property type="term" value="P:tRNA 5'-leader removal"/>
    <property type="evidence" value="ECO:0007669"/>
    <property type="project" value="TreeGrafter"/>
</dbReference>
<protein>
    <recommendedName>
        <fullName evidence="14">Mitochondrial ribonuclease P catalytic subunit</fullName>
        <ecNumber evidence="5">3.1.26.5</ecNumber>
    </recommendedName>
    <alternativeName>
        <fullName evidence="15">Mitochondrial ribonuclease P protein 3</fullName>
    </alternativeName>
</protein>
<keyword evidence="10" id="KW-0862">Zinc</keyword>
<name>A0A7E5VR76_TRINI</name>
<dbReference type="EC" id="3.1.26.5" evidence="5"/>
<dbReference type="PANTHER" id="PTHR13547:SF1">
    <property type="entry name" value="MITOCHONDRIAL RIBONUCLEASE P CATALYTIC SUBUNIT"/>
    <property type="match status" value="1"/>
</dbReference>
<dbReference type="CDD" id="cd18718">
    <property type="entry name" value="PIN_PRORP"/>
    <property type="match status" value="1"/>
</dbReference>
<evidence type="ECO:0000256" key="15">
    <source>
        <dbReference type="ARBA" id="ARBA00044559"/>
    </source>
</evidence>
<feature type="domain" description="PRORP" evidence="16">
    <location>
        <begin position="306"/>
        <end position="542"/>
    </location>
</feature>
<evidence type="ECO:0000256" key="2">
    <source>
        <dbReference type="ARBA" id="ARBA00001946"/>
    </source>
</evidence>
<comment type="cofactor">
    <cofactor evidence="2">
        <name>Mg(2+)</name>
        <dbReference type="ChEBI" id="CHEBI:18420"/>
    </cofactor>
</comment>
<evidence type="ECO:0000256" key="14">
    <source>
        <dbReference type="ARBA" id="ARBA00044536"/>
    </source>
</evidence>
<sequence>MNKKELKEVLLLPIKCYSPLLSLIMFSSLTRTFSSRSSYAKLATRLYNQKVLHVREKQPDEQIEYIRTIEKNTQNWVSVKNEILSKRGNVNQKNIDSVMLKSMTTARNFDAALSFTKHLQSSSEELPLGTINSILGLYYEIEKTTKLSKDQKKFILDSYKNLYDKYKVLDYTTCEKLLHALCIINEWEKALKVLNDIHLSTVPSHSAYSTLIATFFKLNKKKNAFLLIEESLQHKRPLQENAYEEWMNYILRKFKDKKVIAKHMDDLFSHVAKYCAIVPLQTANKLKEFYSSMNWDAQFSRIKKVDGECSSCKVKLEHLSLSDEEFNTLQKNVKEKLIMGSDLFLKTSPQELKRFLDFIEATAPYDLVLDGLNIAYSAGMTPHREKLFLLNNVIDHFLKHKKRILLLGRQHMLGWHKKSLDQIMRKTCSFFTEDISQDDPYFITAAILSGPHTDLVSKDLLRGHSFQLQNESLRLVFKRWQWQHQWMVFLNVHKGFVVQPPLTFTPCPQKKDDTWHLPFNNEVISSTAQVNDGTPDLYSWICLRRK</sequence>
<comment type="similarity">
    <text evidence="4">Belongs to the PPR family. P subfamily.</text>
</comment>
<comment type="catalytic activity">
    <reaction evidence="1">
        <text>Endonucleolytic cleavage of RNA, removing 5'-extranucleotides from tRNA precursor.</text>
        <dbReference type="EC" id="3.1.26.5"/>
    </reaction>
</comment>
<evidence type="ECO:0000256" key="5">
    <source>
        <dbReference type="ARBA" id="ARBA00012179"/>
    </source>
</evidence>